<evidence type="ECO:0000313" key="11">
    <source>
        <dbReference type="EMBL" id="APX14144.1"/>
    </source>
</evidence>
<keyword evidence="4 10" id="KW-0808">Transferase</keyword>
<evidence type="ECO:0000256" key="10">
    <source>
        <dbReference type="RuleBase" id="RU363066"/>
    </source>
</evidence>
<keyword evidence="6 10" id="KW-0418">Kinase</keyword>
<dbReference type="CDD" id="cd02021">
    <property type="entry name" value="GntK"/>
    <property type="match status" value="1"/>
</dbReference>
<dbReference type="InterPro" id="IPR006001">
    <property type="entry name" value="Therm_gnt_kin"/>
</dbReference>
<evidence type="ECO:0000256" key="1">
    <source>
        <dbReference type="ARBA" id="ARBA00004761"/>
    </source>
</evidence>
<evidence type="ECO:0000256" key="9">
    <source>
        <dbReference type="ARBA" id="ARBA00048090"/>
    </source>
</evidence>
<organism evidence="11 12">
    <name type="scientific">Tateyamaria omphalii</name>
    <dbReference type="NCBI Taxonomy" id="299262"/>
    <lineage>
        <taxon>Bacteria</taxon>
        <taxon>Pseudomonadati</taxon>
        <taxon>Pseudomonadota</taxon>
        <taxon>Alphaproteobacteria</taxon>
        <taxon>Rhodobacterales</taxon>
        <taxon>Roseobacteraceae</taxon>
        <taxon>Tateyamaria</taxon>
    </lineage>
</organism>
<dbReference type="EC" id="2.7.1.12" evidence="3 10"/>
<comment type="similarity">
    <text evidence="2 10">Belongs to the gluconokinase GntK/GntV family.</text>
</comment>
<gene>
    <name evidence="11" type="ORF">BWR18_20005</name>
</gene>
<keyword evidence="5 10" id="KW-0547">Nucleotide-binding</keyword>
<keyword evidence="12" id="KW-1185">Reference proteome</keyword>
<comment type="pathway">
    <text evidence="1">Carbohydrate acid metabolism.</text>
</comment>
<dbReference type="GO" id="GO:0019521">
    <property type="term" value="P:D-gluconate metabolic process"/>
    <property type="evidence" value="ECO:0007669"/>
    <property type="project" value="UniProtKB-KW"/>
</dbReference>
<dbReference type="EMBL" id="CP019314">
    <property type="protein sequence ID" value="APX14144.1"/>
    <property type="molecule type" value="Genomic_DNA"/>
</dbReference>
<dbReference type="FunFam" id="3.40.50.300:FF:000522">
    <property type="entry name" value="Gluconokinase"/>
    <property type="match status" value="1"/>
</dbReference>
<name>A0A1P8N1F3_9RHOB</name>
<sequence length="166" mass="18500">MRCYVLMGVSGCGKSSVGTALQVLCDMAFVDGDDLHPQDNIDKMAQGVPLDDDDRAPWLADVGRMLARHEGAIAVGCSALKKSYRDWIRQQVDEPVHFLHLDAPRDVLARRVAHRPGHFMPASLLDSQFATLERLHEDEWGGEIDIARPFDQVVAQSEDYVRGTMI</sequence>
<dbReference type="PANTHER" id="PTHR43442">
    <property type="entry name" value="GLUCONOKINASE-RELATED"/>
    <property type="match status" value="1"/>
</dbReference>
<proteinExistence type="inferred from homology"/>
<protein>
    <recommendedName>
        <fullName evidence="3 10">Gluconokinase</fullName>
        <ecNumber evidence="3 10">2.7.1.12</ecNumber>
    </recommendedName>
</protein>
<geneLocation type="plasmid" evidence="11 12">
    <name>pDOK1-4-2</name>
</geneLocation>
<dbReference type="InterPro" id="IPR031322">
    <property type="entry name" value="Shikimate/glucono_kinase"/>
</dbReference>
<evidence type="ECO:0000256" key="4">
    <source>
        <dbReference type="ARBA" id="ARBA00022679"/>
    </source>
</evidence>
<comment type="catalytic activity">
    <reaction evidence="9 10">
        <text>D-gluconate + ATP = 6-phospho-D-gluconate + ADP + H(+)</text>
        <dbReference type="Rhea" id="RHEA:19433"/>
        <dbReference type="ChEBI" id="CHEBI:15378"/>
        <dbReference type="ChEBI" id="CHEBI:18391"/>
        <dbReference type="ChEBI" id="CHEBI:30616"/>
        <dbReference type="ChEBI" id="CHEBI:58759"/>
        <dbReference type="ChEBI" id="CHEBI:456216"/>
        <dbReference type="EC" id="2.7.1.12"/>
    </reaction>
</comment>
<dbReference type="GO" id="GO:0005524">
    <property type="term" value="F:ATP binding"/>
    <property type="evidence" value="ECO:0007669"/>
    <property type="project" value="UniProtKB-KW"/>
</dbReference>
<accession>A0A1P8N1F3</accession>
<dbReference type="InterPro" id="IPR027417">
    <property type="entry name" value="P-loop_NTPase"/>
</dbReference>
<evidence type="ECO:0000313" key="12">
    <source>
        <dbReference type="Proteomes" id="UP000186336"/>
    </source>
</evidence>
<keyword evidence="8" id="KW-0311">Gluconate utilization</keyword>
<dbReference type="Gene3D" id="3.40.50.300">
    <property type="entry name" value="P-loop containing nucleotide triphosphate hydrolases"/>
    <property type="match status" value="1"/>
</dbReference>
<keyword evidence="7 10" id="KW-0067">ATP-binding</keyword>
<dbReference type="KEGG" id="tom:BWR18_20005"/>
<dbReference type="Proteomes" id="UP000186336">
    <property type="component" value="Plasmid pDOK1-4-2"/>
</dbReference>
<dbReference type="GO" id="GO:0005737">
    <property type="term" value="C:cytoplasm"/>
    <property type="evidence" value="ECO:0007669"/>
    <property type="project" value="TreeGrafter"/>
</dbReference>
<dbReference type="PANTHER" id="PTHR43442:SF3">
    <property type="entry name" value="GLUCONOKINASE-RELATED"/>
    <property type="match status" value="1"/>
</dbReference>
<reference evidence="11 12" key="1">
    <citation type="submission" date="2017-01" db="EMBL/GenBank/DDBJ databases">
        <title>Complete genome of Tateyamaria omphalii DOK1-4 isolated from seawater in Dokdo.</title>
        <authorList>
            <person name="Kim J.H."/>
            <person name="Chi W.-J."/>
        </authorList>
    </citation>
    <scope>NUCLEOTIDE SEQUENCE [LARGE SCALE GENOMIC DNA]</scope>
    <source>
        <strain evidence="11 12">DOK1-4</strain>
        <plasmid evidence="11 12">pDOK1-4-2</plasmid>
    </source>
</reference>
<evidence type="ECO:0000256" key="5">
    <source>
        <dbReference type="ARBA" id="ARBA00022741"/>
    </source>
</evidence>
<dbReference type="AlphaFoldDB" id="A0A1P8N1F3"/>
<evidence type="ECO:0000256" key="8">
    <source>
        <dbReference type="ARBA" id="ARBA00023064"/>
    </source>
</evidence>
<dbReference type="Pfam" id="PF01202">
    <property type="entry name" value="SKI"/>
    <property type="match status" value="1"/>
</dbReference>
<dbReference type="RefSeq" id="WP_076630611.1">
    <property type="nucleotide sequence ID" value="NZ_CP019314.1"/>
</dbReference>
<evidence type="ECO:0000256" key="3">
    <source>
        <dbReference type="ARBA" id="ARBA00012054"/>
    </source>
</evidence>
<evidence type="ECO:0000256" key="2">
    <source>
        <dbReference type="ARBA" id="ARBA00008420"/>
    </source>
</evidence>
<dbReference type="NCBIfam" id="TIGR01313">
    <property type="entry name" value="therm_gnt_kin"/>
    <property type="match status" value="1"/>
</dbReference>
<evidence type="ECO:0000256" key="6">
    <source>
        <dbReference type="ARBA" id="ARBA00022777"/>
    </source>
</evidence>
<dbReference type="SUPFAM" id="SSF52540">
    <property type="entry name" value="P-loop containing nucleoside triphosphate hydrolases"/>
    <property type="match status" value="1"/>
</dbReference>
<evidence type="ECO:0000256" key="7">
    <source>
        <dbReference type="ARBA" id="ARBA00022840"/>
    </source>
</evidence>
<keyword evidence="11" id="KW-0614">Plasmid</keyword>
<dbReference type="GO" id="GO:0046316">
    <property type="term" value="F:gluconokinase activity"/>
    <property type="evidence" value="ECO:0007669"/>
    <property type="project" value="UniProtKB-EC"/>
</dbReference>